<feature type="domain" description="Thymidylate kinase-like" evidence="11">
    <location>
        <begin position="10"/>
        <end position="189"/>
    </location>
</feature>
<reference evidence="12 13" key="1">
    <citation type="submission" date="2015-06" db="EMBL/GenBank/DDBJ databases">
        <title>New insights into the roles of widespread benthic archaea in carbon and nitrogen cycling.</title>
        <authorList>
            <person name="Lazar C.S."/>
            <person name="Baker B.J."/>
            <person name="Seitz K.W."/>
            <person name="Hyde A.S."/>
            <person name="Dick G.J."/>
            <person name="Hinrichs K.-U."/>
            <person name="Teske A.P."/>
        </authorList>
    </citation>
    <scope>NUCLEOTIDE SEQUENCE [LARGE SCALE GENOMIC DNA]</scope>
    <source>
        <strain evidence="12">DG-45</strain>
    </source>
</reference>
<keyword evidence="8 10" id="KW-0067">ATP-binding</keyword>
<dbReference type="PANTHER" id="PTHR10344">
    <property type="entry name" value="THYMIDYLATE KINASE"/>
    <property type="match status" value="1"/>
</dbReference>
<keyword evidence="4 10" id="KW-0808">Transferase</keyword>
<protein>
    <recommendedName>
        <fullName evidence="3 10">Probable thymidylate kinase</fullName>
        <ecNumber evidence="2 10">2.7.4.9</ecNumber>
    </recommendedName>
    <alternativeName>
        <fullName evidence="10">dTMP kinase</fullName>
    </alternativeName>
</protein>
<dbReference type="InterPro" id="IPR039430">
    <property type="entry name" value="Thymidylate_kin-like_dom"/>
</dbReference>
<dbReference type="GO" id="GO:0006233">
    <property type="term" value="P:dTDP biosynthetic process"/>
    <property type="evidence" value="ECO:0007669"/>
    <property type="project" value="InterPro"/>
</dbReference>
<proteinExistence type="inferred from homology"/>
<keyword evidence="5 10" id="KW-0545">Nucleotide biosynthesis</keyword>
<dbReference type="InterPro" id="IPR018094">
    <property type="entry name" value="Thymidylate_kinase"/>
</dbReference>
<dbReference type="Pfam" id="PF02223">
    <property type="entry name" value="Thymidylate_kin"/>
    <property type="match status" value="1"/>
</dbReference>
<evidence type="ECO:0000256" key="9">
    <source>
        <dbReference type="ARBA" id="ARBA00048743"/>
    </source>
</evidence>
<keyword evidence="6 10" id="KW-0547">Nucleotide-binding</keyword>
<evidence type="ECO:0000256" key="8">
    <source>
        <dbReference type="ARBA" id="ARBA00022840"/>
    </source>
</evidence>
<dbReference type="GO" id="GO:0006227">
    <property type="term" value="P:dUDP biosynthetic process"/>
    <property type="evidence" value="ECO:0007669"/>
    <property type="project" value="TreeGrafter"/>
</dbReference>
<dbReference type="AlphaFoldDB" id="A0A0M0BL59"/>
<sequence>MSGRGAFIVLEGIDGSGKSTHIRLLCRDLGQRGHDVLRTTEPSRGRGGRFIREYMKRGRGRLPAEAEALLFAADRFEHVRRVIEPALRRGRIVVSDRYVHSSLAYQGAEGAGLDWIREVNGFAPRPDLCILLDVSPETGMGRMRRRRRTVFEAYAYQQRVRALYLRFVEEGELARVDADRPVDEVHRDILALVQKALESRK</sequence>
<evidence type="ECO:0000256" key="2">
    <source>
        <dbReference type="ARBA" id="ARBA00012980"/>
    </source>
</evidence>
<dbReference type="FunFam" id="3.40.50.300:FF:000225">
    <property type="entry name" value="Thymidylate kinase"/>
    <property type="match status" value="1"/>
</dbReference>
<dbReference type="InterPro" id="IPR027417">
    <property type="entry name" value="P-loop_NTPase"/>
</dbReference>
<comment type="caution">
    <text evidence="12">The sequence shown here is derived from an EMBL/GenBank/DDBJ whole genome shotgun (WGS) entry which is preliminary data.</text>
</comment>
<evidence type="ECO:0000313" key="13">
    <source>
        <dbReference type="Proteomes" id="UP000037210"/>
    </source>
</evidence>
<dbReference type="GO" id="GO:0004798">
    <property type="term" value="F:dTMP kinase activity"/>
    <property type="evidence" value="ECO:0007669"/>
    <property type="project" value="UniProtKB-UniRule"/>
</dbReference>
<evidence type="ECO:0000256" key="10">
    <source>
        <dbReference type="HAMAP-Rule" id="MF_00165"/>
    </source>
</evidence>
<dbReference type="PROSITE" id="PS01331">
    <property type="entry name" value="THYMIDYLATE_KINASE"/>
    <property type="match status" value="1"/>
</dbReference>
<dbReference type="PATRIC" id="fig|1685127.3.peg.211"/>
<evidence type="ECO:0000256" key="6">
    <source>
        <dbReference type="ARBA" id="ARBA00022741"/>
    </source>
</evidence>
<evidence type="ECO:0000259" key="11">
    <source>
        <dbReference type="Pfam" id="PF02223"/>
    </source>
</evidence>
<dbReference type="PANTHER" id="PTHR10344:SF4">
    <property type="entry name" value="UMP-CMP KINASE 2, MITOCHONDRIAL"/>
    <property type="match status" value="1"/>
</dbReference>
<evidence type="ECO:0000313" key="12">
    <source>
        <dbReference type="EMBL" id="KON29332.1"/>
    </source>
</evidence>
<dbReference type="Gene3D" id="3.40.50.300">
    <property type="entry name" value="P-loop containing nucleotide triphosphate hydrolases"/>
    <property type="match status" value="1"/>
</dbReference>
<dbReference type="GO" id="GO:0005737">
    <property type="term" value="C:cytoplasm"/>
    <property type="evidence" value="ECO:0007669"/>
    <property type="project" value="TreeGrafter"/>
</dbReference>
<keyword evidence="7 10" id="KW-0418">Kinase</keyword>
<dbReference type="GO" id="GO:0005524">
    <property type="term" value="F:ATP binding"/>
    <property type="evidence" value="ECO:0007669"/>
    <property type="project" value="UniProtKB-UniRule"/>
</dbReference>
<feature type="binding site" evidence="10">
    <location>
        <begin position="12"/>
        <end position="19"/>
    </location>
    <ligand>
        <name>ATP</name>
        <dbReference type="ChEBI" id="CHEBI:30616"/>
    </ligand>
</feature>
<evidence type="ECO:0000256" key="7">
    <source>
        <dbReference type="ARBA" id="ARBA00022777"/>
    </source>
</evidence>
<dbReference type="GO" id="GO:0006235">
    <property type="term" value="P:dTTP biosynthetic process"/>
    <property type="evidence" value="ECO:0007669"/>
    <property type="project" value="UniProtKB-UniRule"/>
</dbReference>
<dbReference type="NCBIfam" id="TIGR00041">
    <property type="entry name" value="DTMP_kinase"/>
    <property type="match status" value="1"/>
</dbReference>
<dbReference type="SUPFAM" id="SSF52540">
    <property type="entry name" value="P-loop containing nucleoside triphosphate hydrolases"/>
    <property type="match status" value="1"/>
</dbReference>
<dbReference type="Proteomes" id="UP000037210">
    <property type="component" value="Unassembled WGS sequence"/>
</dbReference>
<evidence type="ECO:0000256" key="5">
    <source>
        <dbReference type="ARBA" id="ARBA00022727"/>
    </source>
</evidence>
<organism evidence="12 13">
    <name type="scientific">miscellaneous Crenarchaeota group-15 archaeon DG-45</name>
    <dbReference type="NCBI Taxonomy" id="1685127"/>
    <lineage>
        <taxon>Archaea</taxon>
        <taxon>Candidatus Bathyarchaeota</taxon>
        <taxon>MCG-15</taxon>
    </lineage>
</organism>
<dbReference type="CDD" id="cd01672">
    <property type="entry name" value="TMPK"/>
    <property type="match status" value="1"/>
</dbReference>
<dbReference type="InterPro" id="IPR018095">
    <property type="entry name" value="Thymidylate_kin_CS"/>
</dbReference>
<dbReference type="EC" id="2.7.4.9" evidence="2 10"/>
<gene>
    <name evidence="10" type="primary">tmk</name>
    <name evidence="12" type="ORF">AC482_06795</name>
</gene>
<evidence type="ECO:0000256" key="4">
    <source>
        <dbReference type="ARBA" id="ARBA00022679"/>
    </source>
</evidence>
<name>A0A0M0BL59_9ARCH</name>
<accession>A0A0M0BL59</accession>
<evidence type="ECO:0000256" key="3">
    <source>
        <dbReference type="ARBA" id="ARBA00013355"/>
    </source>
</evidence>
<dbReference type="HAMAP" id="MF_00165">
    <property type="entry name" value="Thymidylate_kinase"/>
    <property type="match status" value="1"/>
</dbReference>
<comment type="catalytic activity">
    <reaction evidence="9 10">
        <text>dTMP + ATP = dTDP + ADP</text>
        <dbReference type="Rhea" id="RHEA:13517"/>
        <dbReference type="ChEBI" id="CHEBI:30616"/>
        <dbReference type="ChEBI" id="CHEBI:58369"/>
        <dbReference type="ChEBI" id="CHEBI:63528"/>
        <dbReference type="ChEBI" id="CHEBI:456216"/>
        <dbReference type="EC" id="2.7.4.9"/>
    </reaction>
</comment>
<comment type="similarity">
    <text evidence="1 10">Belongs to the thymidylate kinase family.</text>
</comment>
<evidence type="ECO:0000256" key="1">
    <source>
        <dbReference type="ARBA" id="ARBA00009776"/>
    </source>
</evidence>
<dbReference type="EMBL" id="LFWZ01000068">
    <property type="protein sequence ID" value="KON29332.1"/>
    <property type="molecule type" value="Genomic_DNA"/>
</dbReference>